<gene>
    <name evidence="3" type="ORF">LCGC14_2405780</name>
</gene>
<dbReference type="AlphaFoldDB" id="A0A0F9CG15"/>
<evidence type="ECO:0000256" key="1">
    <source>
        <dbReference type="ARBA" id="ARBA00022801"/>
    </source>
</evidence>
<evidence type="ECO:0000313" key="3">
    <source>
        <dbReference type="EMBL" id="KKL25392.1"/>
    </source>
</evidence>
<organism evidence="3">
    <name type="scientific">marine sediment metagenome</name>
    <dbReference type="NCBI Taxonomy" id="412755"/>
    <lineage>
        <taxon>unclassified sequences</taxon>
        <taxon>metagenomes</taxon>
        <taxon>ecological metagenomes</taxon>
    </lineage>
</organism>
<dbReference type="GO" id="GO:0005524">
    <property type="term" value="F:ATP binding"/>
    <property type="evidence" value="ECO:0007669"/>
    <property type="project" value="InterPro"/>
</dbReference>
<dbReference type="InterPro" id="IPR027417">
    <property type="entry name" value="P-loop_NTPase"/>
</dbReference>
<dbReference type="PANTHER" id="PTHR45766:SF6">
    <property type="entry name" value="SWI_SNF-RELATED MATRIX-ASSOCIATED ACTIN-DEPENDENT REGULATOR OF CHROMATIN SUBFAMILY A-LIKE PROTEIN 1"/>
    <property type="match status" value="1"/>
</dbReference>
<dbReference type="GO" id="GO:0006281">
    <property type="term" value="P:DNA repair"/>
    <property type="evidence" value="ECO:0007669"/>
    <property type="project" value="TreeGrafter"/>
</dbReference>
<dbReference type="InterPro" id="IPR038718">
    <property type="entry name" value="SNF2-like_sf"/>
</dbReference>
<dbReference type="InterPro" id="IPR000330">
    <property type="entry name" value="SNF2_N"/>
</dbReference>
<sequence length="502" mass="58092">MDFSDQIDVLKTTEHKSDGLLYIDSRGYLRFEPNIYPSIQIKTYTFFWRDNNAWRGPLNQGNINAVTRLFPNLTKDESIIRWEEKDSEEILLSPVAELSEAFPFQKEAIRFLVKRHKSMLCLAPGLGKTICAILAVKDLFGLTHSASVLIVSPLSLLQNWKKEIKKWAGDDAVIWHQNTSPDAQWIVTNYDTVRTRMTHVNSASTSKSRSVYRGYDFDILIIDESILIKNRKTQRTHAIKALAKNCKIVWMLSGSPTSKNYSDLWSQLNILDSTHFSAFWRFTENYCDVEQTQWGYQIYGNKKNAAAELHEDLEHIYYARTQQQVLPDLPDWIFKSLDIPMPKDQERVYGEMEETFVAQLTDDNALLAPNILTQMLRLIQLASNPILVEGKDVSAKWQAVIEMMQFVEKPVIIWTTFIETARRIRQQLEGKKYKVSELTGRTKKASRQNIVDAFQNDQIDAIIAHPAVGKFGFTLTRARTAIYLERSYNGDDYYQSLHRVRR</sequence>
<dbReference type="GO" id="GO:0016787">
    <property type="term" value="F:hydrolase activity"/>
    <property type="evidence" value="ECO:0007669"/>
    <property type="project" value="UniProtKB-KW"/>
</dbReference>
<dbReference type="Gene3D" id="3.40.50.10810">
    <property type="entry name" value="Tandem AAA-ATPase domain"/>
    <property type="match status" value="1"/>
</dbReference>
<keyword evidence="1" id="KW-0378">Hydrolase</keyword>
<dbReference type="Gene3D" id="3.40.50.300">
    <property type="entry name" value="P-loop containing nucleotide triphosphate hydrolases"/>
    <property type="match status" value="1"/>
</dbReference>
<dbReference type="SUPFAM" id="SSF52540">
    <property type="entry name" value="P-loop containing nucleoside triphosphate hydrolases"/>
    <property type="match status" value="2"/>
</dbReference>
<dbReference type="PROSITE" id="PS51192">
    <property type="entry name" value="HELICASE_ATP_BIND_1"/>
    <property type="match status" value="1"/>
</dbReference>
<comment type="caution">
    <text evidence="3">The sequence shown here is derived from an EMBL/GenBank/DDBJ whole genome shotgun (WGS) entry which is preliminary data.</text>
</comment>
<protein>
    <recommendedName>
        <fullName evidence="2">Helicase ATP-binding domain-containing protein</fullName>
    </recommendedName>
</protein>
<dbReference type="Pfam" id="PF00176">
    <property type="entry name" value="SNF2-rel_dom"/>
    <property type="match status" value="1"/>
</dbReference>
<dbReference type="GO" id="GO:0031297">
    <property type="term" value="P:replication fork processing"/>
    <property type="evidence" value="ECO:0007669"/>
    <property type="project" value="TreeGrafter"/>
</dbReference>
<accession>A0A0F9CG15</accession>
<feature type="domain" description="Helicase ATP-binding" evidence="2">
    <location>
        <begin position="109"/>
        <end position="274"/>
    </location>
</feature>
<dbReference type="Pfam" id="PF00271">
    <property type="entry name" value="Helicase_C"/>
    <property type="match status" value="1"/>
</dbReference>
<dbReference type="EMBL" id="LAZR01036231">
    <property type="protein sequence ID" value="KKL25392.1"/>
    <property type="molecule type" value="Genomic_DNA"/>
</dbReference>
<dbReference type="InterPro" id="IPR014001">
    <property type="entry name" value="Helicase_ATP-bd"/>
</dbReference>
<dbReference type="SMART" id="SM00487">
    <property type="entry name" value="DEXDc"/>
    <property type="match status" value="1"/>
</dbReference>
<evidence type="ECO:0000259" key="2">
    <source>
        <dbReference type="PROSITE" id="PS51192"/>
    </source>
</evidence>
<feature type="non-terminal residue" evidence="3">
    <location>
        <position position="502"/>
    </location>
</feature>
<reference evidence="3" key="1">
    <citation type="journal article" date="2015" name="Nature">
        <title>Complex archaea that bridge the gap between prokaryotes and eukaryotes.</title>
        <authorList>
            <person name="Spang A."/>
            <person name="Saw J.H."/>
            <person name="Jorgensen S.L."/>
            <person name="Zaremba-Niedzwiedzka K."/>
            <person name="Martijn J."/>
            <person name="Lind A.E."/>
            <person name="van Eijk R."/>
            <person name="Schleper C."/>
            <person name="Guy L."/>
            <person name="Ettema T.J."/>
        </authorList>
    </citation>
    <scope>NUCLEOTIDE SEQUENCE</scope>
</reference>
<dbReference type="InterPro" id="IPR049730">
    <property type="entry name" value="SNF2/RAD54-like_C"/>
</dbReference>
<name>A0A0F9CG15_9ZZZZ</name>
<dbReference type="InterPro" id="IPR001650">
    <property type="entry name" value="Helicase_C-like"/>
</dbReference>
<dbReference type="CDD" id="cd18793">
    <property type="entry name" value="SF2_C_SNF"/>
    <property type="match status" value="1"/>
</dbReference>
<proteinExistence type="predicted"/>
<dbReference type="PANTHER" id="PTHR45766">
    <property type="entry name" value="DNA ANNEALING HELICASE AND ENDONUCLEASE ZRANB3 FAMILY MEMBER"/>
    <property type="match status" value="1"/>
</dbReference>